<sequence length="94" mass="10343">MSRTMNSAPFLLSSVPDYCHQPRRSQLLSSHSSDTTSLLSSIILVVTMVFCAAFFIMTLGFLLSNEHDTVIYPPSDGAHALVWAKGQQIETLVL</sequence>
<gene>
    <name evidence="1" type="ORF">BDY19DRAFT_996823</name>
</gene>
<name>A0ACB8TU77_9APHY</name>
<accession>A0ACB8TU77</accession>
<dbReference type="EMBL" id="MU274931">
    <property type="protein sequence ID" value="KAI0085481.1"/>
    <property type="molecule type" value="Genomic_DNA"/>
</dbReference>
<comment type="caution">
    <text evidence="1">The sequence shown here is derived from an EMBL/GenBank/DDBJ whole genome shotgun (WGS) entry which is preliminary data.</text>
</comment>
<reference evidence="1" key="1">
    <citation type="journal article" date="2021" name="Environ. Microbiol.">
        <title>Gene family expansions and transcriptome signatures uncover fungal adaptations to wood decay.</title>
        <authorList>
            <person name="Hage H."/>
            <person name="Miyauchi S."/>
            <person name="Viragh M."/>
            <person name="Drula E."/>
            <person name="Min B."/>
            <person name="Chaduli D."/>
            <person name="Navarro D."/>
            <person name="Favel A."/>
            <person name="Norest M."/>
            <person name="Lesage-Meessen L."/>
            <person name="Balint B."/>
            <person name="Merenyi Z."/>
            <person name="de Eugenio L."/>
            <person name="Morin E."/>
            <person name="Martinez A.T."/>
            <person name="Baldrian P."/>
            <person name="Stursova M."/>
            <person name="Martinez M.J."/>
            <person name="Novotny C."/>
            <person name="Magnuson J.K."/>
            <person name="Spatafora J.W."/>
            <person name="Maurice S."/>
            <person name="Pangilinan J."/>
            <person name="Andreopoulos W."/>
            <person name="LaButti K."/>
            <person name="Hundley H."/>
            <person name="Na H."/>
            <person name="Kuo A."/>
            <person name="Barry K."/>
            <person name="Lipzen A."/>
            <person name="Henrissat B."/>
            <person name="Riley R."/>
            <person name="Ahrendt S."/>
            <person name="Nagy L.G."/>
            <person name="Grigoriev I.V."/>
            <person name="Martin F."/>
            <person name="Rosso M.N."/>
        </authorList>
    </citation>
    <scope>NUCLEOTIDE SEQUENCE</scope>
    <source>
        <strain evidence="1">CBS 384.51</strain>
    </source>
</reference>
<keyword evidence="2" id="KW-1185">Reference proteome</keyword>
<protein>
    <submittedName>
        <fullName evidence="1">Uncharacterized protein</fullName>
    </submittedName>
</protein>
<evidence type="ECO:0000313" key="2">
    <source>
        <dbReference type="Proteomes" id="UP001055072"/>
    </source>
</evidence>
<proteinExistence type="predicted"/>
<dbReference type="Proteomes" id="UP001055072">
    <property type="component" value="Unassembled WGS sequence"/>
</dbReference>
<organism evidence="1 2">
    <name type="scientific">Irpex rosettiformis</name>
    <dbReference type="NCBI Taxonomy" id="378272"/>
    <lineage>
        <taxon>Eukaryota</taxon>
        <taxon>Fungi</taxon>
        <taxon>Dikarya</taxon>
        <taxon>Basidiomycota</taxon>
        <taxon>Agaricomycotina</taxon>
        <taxon>Agaricomycetes</taxon>
        <taxon>Polyporales</taxon>
        <taxon>Irpicaceae</taxon>
        <taxon>Irpex</taxon>
    </lineage>
</organism>
<evidence type="ECO:0000313" key="1">
    <source>
        <dbReference type="EMBL" id="KAI0085481.1"/>
    </source>
</evidence>